<accession>A0A917A2M7</accession>
<dbReference type="Pfam" id="PF02119">
    <property type="entry name" value="FlgI"/>
    <property type="match status" value="1"/>
</dbReference>
<dbReference type="NCBIfam" id="NF003676">
    <property type="entry name" value="PRK05303.1"/>
    <property type="match status" value="1"/>
</dbReference>
<reference evidence="9" key="2">
    <citation type="submission" date="2020-09" db="EMBL/GenBank/DDBJ databases">
        <authorList>
            <person name="Sun Q."/>
            <person name="Zhou Y."/>
        </authorList>
    </citation>
    <scope>NUCLEOTIDE SEQUENCE</scope>
    <source>
        <strain evidence="9">CGMCC 1.15367</strain>
    </source>
</reference>
<dbReference type="PRINTS" id="PR01010">
    <property type="entry name" value="FLGPRINGFLGI"/>
</dbReference>
<dbReference type="RefSeq" id="WP_188913252.1">
    <property type="nucleotide sequence ID" value="NZ_BMIQ01000013.1"/>
</dbReference>
<dbReference type="EMBL" id="BMIQ01000013">
    <property type="protein sequence ID" value="GGE23743.1"/>
    <property type="molecule type" value="Genomic_DNA"/>
</dbReference>
<dbReference type="PANTHER" id="PTHR30381">
    <property type="entry name" value="FLAGELLAR P-RING PERIPLASMIC PROTEIN FLGI"/>
    <property type="match status" value="1"/>
</dbReference>
<evidence type="ECO:0000256" key="3">
    <source>
        <dbReference type="ARBA" id="ARBA00019515"/>
    </source>
</evidence>
<gene>
    <name evidence="9" type="primary">flgI2</name>
    <name evidence="8" type="synonym">flgI</name>
    <name evidence="9" type="ORF">GCM10011390_48950</name>
</gene>
<evidence type="ECO:0000256" key="4">
    <source>
        <dbReference type="ARBA" id="ARBA00022729"/>
    </source>
</evidence>
<feature type="chain" id="PRO_5038189607" description="Flagellar P-ring protein" evidence="8">
    <location>
        <begin position="23"/>
        <end position="405"/>
    </location>
</feature>
<name>A0A917A2M7_9HYPH</name>
<comment type="caution">
    <text evidence="9">The sequence shown here is derived from an EMBL/GenBank/DDBJ whole genome shotgun (WGS) entry which is preliminary data.</text>
</comment>
<evidence type="ECO:0000256" key="8">
    <source>
        <dbReference type="HAMAP-Rule" id="MF_00416"/>
    </source>
</evidence>
<keyword evidence="10" id="KW-1185">Reference proteome</keyword>
<evidence type="ECO:0000313" key="9">
    <source>
        <dbReference type="EMBL" id="GGE23743.1"/>
    </source>
</evidence>
<dbReference type="GO" id="GO:0005198">
    <property type="term" value="F:structural molecule activity"/>
    <property type="evidence" value="ECO:0007669"/>
    <property type="project" value="InterPro"/>
</dbReference>
<dbReference type="GO" id="GO:0030288">
    <property type="term" value="C:outer membrane-bounded periplasmic space"/>
    <property type="evidence" value="ECO:0007669"/>
    <property type="project" value="InterPro"/>
</dbReference>
<reference evidence="9" key="1">
    <citation type="journal article" date="2014" name="Int. J. Syst. Evol. Microbiol.">
        <title>Complete genome sequence of Corynebacterium casei LMG S-19264T (=DSM 44701T), isolated from a smear-ripened cheese.</title>
        <authorList>
            <consortium name="US DOE Joint Genome Institute (JGI-PGF)"/>
            <person name="Walter F."/>
            <person name="Albersmeier A."/>
            <person name="Kalinowski J."/>
            <person name="Ruckert C."/>
        </authorList>
    </citation>
    <scope>NUCLEOTIDE SEQUENCE</scope>
    <source>
        <strain evidence="9">CGMCC 1.15367</strain>
    </source>
</reference>
<keyword evidence="5" id="KW-0574">Periplasm</keyword>
<comment type="subunit">
    <text evidence="8">The basal body constitutes a major portion of the flagellar organelle and consists of four rings (L,P,S, and M) mounted on a central rod.</text>
</comment>
<comment type="function">
    <text evidence="1 8">Assembles around the rod to form the L-ring and probably protects the motor/basal body from shearing forces during rotation.</text>
</comment>
<dbReference type="AlphaFoldDB" id="A0A917A2M7"/>
<keyword evidence="9" id="KW-0282">Flagellum</keyword>
<keyword evidence="4 8" id="KW-0732">Signal</keyword>
<dbReference type="PANTHER" id="PTHR30381:SF0">
    <property type="entry name" value="FLAGELLAR P-RING PROTEIN"/>
    <property type="match status" value="1"/>
</dbReference>
<dbReference type="GO" id="GO:0009428">
    <property type="term" value="C:bacterial-type flagellum basal body, distal rod, P ring"/>
    <property type="evidence" value="ECO:0007669"/>
    <property type="project" value="InterPro"/>
</dbReference>
<proteinExistence type="inferred from homology"/>
<evidence type="ECO:0000256" key="5">
    <source>
        <dbReference type="ARBA" id="ARBA00022764"/>
    </source>
</evidence>
<keyword evidence="9" id="KW-0966">Cell projection</keyword>
<evidence type="ECO:0000313" key="10">
    <source>
        <dbReference type="Proteomes" id="UP000644699"/>
    </source>
</evidence>
<evidence type="ECO:0000256" key="1">
    <source>
        <dbReference type="ARBA" id="ARBA00002591"/>
    </source>
</evidence>
<evidence type="ECO:0000256" key="6">
    <source>
        <dbReference type="ARBA" id="ARBA00023143"/>
    </source>
</evidence>
<organism evidence="9 10">
    <name type="scientific">Aureimonas endophytica</name>
    <dbReference type="NCBI Taxonomy" id="2027858"/>
    <lineage>
        <taxon>Bacteria</taxon>
        <taxon>Pseudomonadati</taxon>
        <taxon>Pseudomonadota</taxon>
        <taxon>Alphaproteobacteria</taxon>
        <taxon>Hyphomicrobiales</taxon>
        <taxon>Aurantimonadaceae</taxon>
        <taxon>Aureimonas</taxon>
    </lineage>
</organism>
<dbReference type="InterPro" id="IPR001782">
    <property type="entry name" value="Flag_FlgI"/>
</dbReference>
<protein>
    <recommendedName>
        <fullName evidence="3 8">Flagellar P-ring protein</fullName>
    </recommendedName>
    <alternativeName>
        <fullName evidence="7 8">Basal body P-ring protein</fullName>
    </alternativeName>
</protein>
<feature type="signal peptide" evidence="8">
    <location>
        <begin position="1"/>
        <end position="22"/>
    </location>
</feature>
<comment type="similarity">
    <text evidence="8">Belongs to the FlgI family.</text>
</comment>
<keyword evidence="6 8" id="KW-0975">Bacterial flagellum</keyword>
<dbReference type="HAMAP" id="MF_00416">
    <property type="entry name" value="FlgI"/>
    <property type="match status" value="1"/>
</dbReference>
<sequence length="405" mass="42570" precursor="true">MKRMTRALLVPVLLLGQGAAQAADILDGGAPAQAYEAGIGARESFDTVRPGLNALRSEGVRIKDITTIKGVRENQLVGYGLVIGLQGSGDSLRNSPFTEQSLQSMLDRMGVNVRAGNPRTKNVAAVVVTAELPPFVGAGSRIDVNVSSLGDAQSLMGGTLVMTPLYGPDGEVYAVAQGSMAVSGFTSAGESEKLTQGVPTSGRISGGAIIEREVPRAQVETDQITMELRNPDYRTTIRIVDAVNAYAIKTWGKPVAREQDLRTISMTRPARLSSTRFIAAIGDLPIQPDTAARVVIDEKTGTVVIGKDVQISTVAVTHGNLTVRITEMPEVSQPAPFSPNGQTVVTSNTTVDARQEGGNFAYVSGANLETVVRGLNRLGLKPTGIIAILQAIKTAGALQADLVVQ</sequence>
<dbReference type="GO" id="GO:0071973">
    <property type="term" value="P:bacterial-type flagellum-dependent cell motility"/>
    <property type="evidence" value="ECO:0007669"/>
    <property type="project" value="InterPro"/>
</dbReference>
<comment type="subcellular location">
    <subcellularLocation>
        <location evidence="2 8">Bacterial flagellum basal body</location>
    </subcellularLocation>
</comment>
<dbReference type="Proteomes" id="UP000644699">
    <property type="component" value="Unassembled WGS sequence"/>
</dbReference>
<evidence type="ECO:0000256" key="7">
    <source>
        <dbReference type="ARBA" id="ARBA00032344"/>
    </source>
</evidence>
<keyword evidence="9" id="KW-0969">Cilium</keyword>
<evidence type="ECO:0000256" key="2">
    <source>
        <dbReference type="ARBA" id="ARBA00004117"/>
    </source>
</evidence>